<reference evidence="8" key="1">
    <citation type="submission" date="2021-01" db="EMBL/GenBank/DDBJ databases">
        <title>Rhizobium sp. strain KVB221 16S ribosomal RNA gene Genome sequencing and assembly.</title>
        <authorList>
            <person name="Kang M."/>
        </authorList>
    </citation>
    <scope>NUCLEOTIDE SEQUENCE</scope>
    <source>
        <strain evidence="8">KVB221</strain>
    </source>
</reference>
<feature type="compositionally biased region" description="Basic and acidic residues" evidence="5">
    <location>
        <begin position="303"/>
        <end position="328"/>
    </location>
</feature>
<dbReference type="GO" id="GO:0055085">
    <property type="term" value="P:transmembrane transport"/>
    <property type="evidence" value="ECO:0007669"/>
    <property type="project" value="InterPro"/>
</dbReference>
<evidence type="ECO:0000313" key="8">
    <source>
        <dbReference type="EMBL" id="MBL0370539.1"/>
    </source>
</evidence>
<keyword evidence="4 6" id="KW-0472">Membrane</keyword>
<name>A0A937CM52_9HYPH</name>
<keyword evidence="9" id="KW-1185">Reference proteome</keyword>
<dbReference type="Pfam" id="PF13103">
    <property type="entry name" value="TonB_2"/>
    <property type="match status" value="1"/>
</dbReference>
<evidence type="ECO:0000259" key="7">
    <source>
        <dbReference type="PROSITE" id="PS52015"/>
    </source>
</evidence>
<dbReference type="GO" id="GO:0016020">
    <property type="term" value="C:membrane"/>
    <property type="evidence" value="ECO:0007669"/>
    <property type="project" value="UniProtKB-SubCell"/>
</dbReference>
<evidence type="ECO:0000256" key="1">
    <source>
        <dbReference type="ARBA" id="ARBA00004167"/>
    </source>
</evidence>
<protein>
    <submittedName>
        <fullName evidence="8">TonB family protein</fullName>
    </submittedName>
</protein>
<feature type="region of interest" description="Disordered" evidence="5">
    <location>
        <begin position="218"/>
        <end position="331"/>
    </location>
</feature>
<keyword evidence="2 6" id="KW-0812">Transmembrane</keyword>
<dbReference type="SUPFAM" id="SSF74653">
    <property type="entry name" value="TolA/TonB C-terminal domain"/>
    <property type="match status" value="1"/>
</dbReference>
<gene>
    <name evidence="8" type="ORF">JJB09_00730</name>
</gene>
<feature type="compositionally biased region" description="Basic and acidic residues" evidence="5">
    <location>
        <begin position="237"/>
        <end position="287"/>
    </location>
</feature>
<evidence type="ECO:0000256" key="5">
    <source>
        <dbReference type="SAM" id="MobiDB-lite"/>
    </source>
</evidence>
<dbReference type="Proteomes" id="UP000633219">
    <property type="component" value="Unassembled WGS sequence"/>
</dbReference>
<dbReference type="EMBL" id="JAEQNC010000001">
    <property type="protein sequence ID" value="MBL0370539.1"/>
    <property type="molecule type" value="Genomic_DNA"/>
</dbReference>
<dbReference type="Gene3D" id="3.30.1150.10">
    <property type="match status" value="1"/>
</dbReference>
<dbReference type="RefSeq" id="WP_201651810.1">
    <property type="nucleotide sequence ID" value="NZ_JAEQNC010000001.1"/>
</dbReference>
<evidence type="ECO:0000313" key="9">
    <source>
        <dbReference type="Proteomes" id="UP000633219"/>
    </source>
</evidence>
<evidence type="ECO:0000256" key="2">
    <source>
        <dbReference type="ARBA" id="ARBA00022692"/>
    </source>
</evidence>
<keyword evidence="3 6" id="KW-1133">Transmembrane helix</keyword>
<dbReference type="NCBIfam" id="TIGR01352">
    <property type="entry name" value="tonB_Cterm"/>
    <property type="match status" value="1"/>
</dbReference>
<comment type="caution">
    <text evidence="8">The sequence shown here is derived from an EMBL/GenBank/DDBJ whole genome shotgun (WGS) entry which is preliminary data.</text>
</comment>
<evidence type="ECO:0000256" key="3">
    <source>
        <dbReference type="ARBA" id="ARBA00022989"/>
    </source>
</evidence>
<evidence type="ECO:0000256" key="4">
    <source>
        <dbReference type="ARBA" id="ARBA00023136"/>
    </source>
</evidence>
<sequence>MEPAGDNVVNLRELRFEPANSNDAARAIFSHHFRDVPRCSFAKDDGISQYLGSETGMETFPCSPGEHVPLHQDVPTVASEIPQSSRKLAHRLLRSGFGLSVLLHAVMALAVSYVAVTLPDEDTLVEGVTVISVVIEGEADAAAVSAGQKEEAEEPIEKPVDKQPEPVKQPEVVKNVLPQAAEILKDLPMPQLGAAVPDILVARDTAVTKTEMVAKPVVEEKTVQQPEKDISATVPEPVKDEAKPKPVEPRKPEEAKTVEKKPDLKKQEPQKEKPKKDVKKQEKPVDKAKKKKGNQGDASVTARKGDVDARRKGETASDNSRGDSDNREIGNAARSNYAGVIRKKLMRAKSRIRNPGKGNVTVAFTITADGSVSGLRIAHSSGKEKIDSAALKIVSGAAPFPAIPAEAKRKSWPMSVPMQFK</sequence>
<dbReference type="AlphaFoldDB" id="A0A937CM52"/>
<evidence type="ECO:0000256" key="6">
    <source>
        <dbReference type="SAM" id="Phobius"/>
    </source>
</evidence>
<comment type="subcellular location">
    <subcellularLocation>
        <location evidence="1">Membrane</location>
        <topology evidence="1">Single-pass membrane protein</topology>
    </subcellularLocation>
</comment>
<accession>A0A937CM52</accession>
<feature type="transmembrane region" description="Helical" evidence="6">
    <location>
        <begin position="96"/>
        <end position="116"/>
    </location>
</feature>
<proteinExistence type="predicted"/>
<feature type="compositionally biased region" description="Basic and acidic residues" evidence="5">
    <location>
        <begin position="155"/>
        <end position="165"/>
    </location>
</feature>
<feature type="compositionally biased region" description="Basic and acidic residues" evidence="5">
    <location>
        <begin position="218"/>
        <end position="230"/>
    </location>
</feature>
<organism evidence="8 9">
    <name type="scientific">Rhizobium setariae</name>
    <dbReference type="NCBI Taxonomy" id="2801340"/>
    <lineage>
        <taxon>Bacteria</taxon>
        <taxon>Pseudomonadati</taxon>
        <taxon>Pseudomonadota</taxon>
        <taxon>Alphaproteobacteria</taxon>
        <taxon>Hyphomicrobiales</taxon>
        <taxon>Rhizobiaceae</taxon>
        <taxon>Rhizobium/Agrobacterium group</taxon>
        <taxon>Rhizobium</taxon>
    </lineage>
</organism>
<feature type="region of interest" description="Disordered" evidence="5">
    <location>
        <begin position="145"/>
        <end position="167"/>
    </location>
</feature>
<dbReference type="InterPro" id="IPR037682">
    <property type="entry name" value="TonB_C"/>
</dbReference>
<dbReference type="PROSITE" id="PS52015">
    <property type="entry name" value="TONB_CTD"/>
    <property type="match status" value="1"/>
</dbReference>
<feature type="domain" description="TonB C-terminal" evidence="7">
    <location>
        <begin position="332"/>
        <end position="421"/>
    </location>
</feature>
<dbReference type="InterPro" id="IPR006260">
    <property type="entry name" value="TonB/TolA_C"/>
</dbReference>